<protein>
    <submittedName>
        <fullName evidence="1">Uncharacterized protein</fullName>
    </submittedName>
</protein>
<proteinExistence type="predicted"/>
<evidence type="ECO:0000313" key="1">
    <source>
        <dbReference type="EMBL" id="MVT70034.1"/>
    </source>
</evidence>
<dbReference type="AlphaFoldDB" id="A0A844T1S9"/>
<reference evidence="1 2" key="1">
    <citation type="submission" date="2019-12" db="EMBL/GenBank/DDBJ databases">
        <title>Draft genome sequences Bradyrhizobium cajani AMBPC1010, Bradyrhizobium pachyrhizi AMBPC1040 and Bradyrhizobium yuanmingense ALSPC3051, three plant growth promoting strains isolated from nodules of Cajanus cajan L. in Dominican Republic.</title>
        <authorList>
            <person name="Flores-Felix J.D."/>
            <person name="Araujo J."/>
            <person name="Diaz-Alcantara C."/>
            <person name="Gonzalez-Andres F."/>
            <person name="Velazquez E."/>
        </authorList>
    </citation>
    <scope>NUCLEOTIDE SEQUENCE [LARGE SCALE GENOMIC DNA]</scope>
    <source>
        <strain evidence="1 2">1040</strain>
    </source>
</reference>
<dbReference type="RefSeq" id="WP_157348119.1">
    <property type="nucleotide sequence ID" value="NZ_CP121667.1"/>
</dbReference>
<dbReference type="Proteomes" id="UP000436468">
    <property type="component" value="Unassembled WGS sequence"/>
</dbReference>
<comment type="caution">
    <text evidence="1">The sequence shown here is derived from an EMBL/GenBank/DDBJ whole genome shotgun (WGS) entry which is preliminary data.</text>
</comment>
<dbReference type="EMBL" id="WQNF01000037">
    <property type="protein sequence ID" value="MVT70034.1"/>
    <property type="molecule type" value="Genomic_DNA"/>
</dbReference>
<gene>
    <name evidence="1" type="ORF">GPL21_33665</name>
</gene>
<organism evidence="1 2">
    <name type="scientific">Bradyrhizobium pachyrhizi</name>
    <dbReference type="NCBI Taxonomy" id="280333"/>
    <lineage>
        <taxon>Bacteria</taxon>
        <taxon>Pseudomonadati</taxon>
        <taxon>Pseudomonadota</taxon>
        <taxon>Alphaproteobacteria</taxon>
        <taxon>Hyphomicrobiales</taxon>
        <taxon>Nitrobacteraceae</taxon>
        <taxon>Bradyrhizobium</taxon>
    </lineage>
</organism>
<sequence length="77" mass="8992">MFQILVGRVFFTRTGTHFARKRFCTATSRFREENNSLHAIRALKETARAMPAPKCWHRYFCAVLDSFIRGPHHPDIA</sequence>
<name>A0A844T1S9_9BRAD</name>
<accession>A0A844T1S9</accession>
<keyword evidence="2" id="KW-1185">Reference proteome</keyword>
<evidence type="ECO:0000313" key="2">
    <source>
        <dbReference type="Proteomes" id="UP000436468"/>
    </source>
</evidence>